<evidence type="ECO:0000256" key="2">
    <source>
        <dbReference type="ARBA" id="ARBA00007733"/>
    </source>
</evidence>
<dbReference type="InterPro" id="IPR000178">
    <property type="entry name" value="TF_IF2_bacterial-like"/>
</dbReference>
<evidence type="ECO:0000313" key="19">
    <source>
        <dbReference type="Proteomes" id="UP000596902"/>
    </source>
</evidence>
<dbReference type="InterPro" id="IPR047146">
    <property type="entry name" value="Cyt_P450_E_CYP52_fungi"/>
</dbReference>
<dbReference type="NCBIfam" id="TIGR00487">
    <property type="entry name" value="IF-2"/>
    <property type="match status" value="1"/>
</dbReference>
<dbReference type="PRINTS" id="PR01239">
    <property type="entry name" value="EP450IICYP52"/>
</dbReference>
<dbReference type="PANTHER" id="PTHR24287:SF1">
    <property type="entry name" value="P450, PUTATIVE (EUROFUNG)-RELATED"/>
    <property type="match status" value="1"/>
</dbReference>
<dbReference type="InterPro" id="IPR036925">
    <property type="entry name" value="TIF_IF2_dom3_sf"/>
</dbReference>
<evidence type="ECO:0000256" key="16">
    <source>
        <dbReference type="SAM" id="MobiDB-lite"/>
    </source>
</evidence>
<dbReference type="PRINTS" id="PR00385">
    <property type="entry name" value="P450"/>
</dbReference>
<keyword evidence="15" id="KW-0175">Coiled coil</keyword>
<accession>A0A8H7BGB7</accession>
<keyword evidence="7" id="KW-0547">Nucleotide-binding</keyword>
<evidence type="ECO:0000256" key="6">
    <source>
        <dbReference type="ARBA" id="ARBA00022723"/>
    </source>
</evidence>
<dbReference type="InterPro" id="IPR023115">
    <property type="entry name" value="TIF_IF2_dom3"/>
</dbReference>
<dbReference type="CDD" id="cd03702">
    <property type="entry name" value="IF2_mtIF2_II"/>
    <property type="match status" value="1"/>
</dbReference>
<dbReference type="PANTHER" id="PTHR24287">
    <property type="entry name" value="P450, PUTATIVE (EUROFUNG)-RELATED"/>
    <property type="match status" value="1"/>
</dbReference>
<dbReference type="GO" id="GO:0020037">
    <property type="term" value="F:heme binding"/>
    <property type="evidence" value="ECO:0007669"/>
    <property type="project" value="InterPro"/>
</dbReference>
<comment type="similarity">
    <text evidence="2">Belongs to the TRAFAC class translation factor GTPase superfamily. Classic translation factor GTPase family. IF-2 subfamily.</text>
</comment>
<keyword evidence="9" id="KW-0560">Oxidoreductase</keyword>
<dbReference type="InterPro" id="IPR027417">
    <property type="entry name" value="P-loop_NTPase"/>
</dbReference>
<dbReference type="InterPro" id="IPR002974">
    <property type="entry name" value="Cyt_P450_E_CYP52_ascomycetes"/>
</dbReference>
<dbReference type="NCBIfam" id="TIGR00231">
    <property type="entry name" value="small_GTP"/>
    <property type="match status" value="1"/>
</dbReference>
<dbReference type="InterPro" id="IPR044145">
    <property type="entry name" value="IF2_II"/>
</dbReference>
<feature type="domain" description="Tr-type G" evidence="17">
    <location>
        <begin position="1026"/>
        <end position="1200"/>
    </location>
</feature>
<comment type="cofactor">
    <cofactor evidence="1 14">
        <name>heme</name>
        <dbReference type="ChEBI" id="CHEBI:30413"/>
    </cofactor>
</comment>
<dbReference type="FunFam" id="2.40.30.10:FF:000008">
    <property type="entry name" value="Translation initiation factor IF-2"/>
    <property type="match status" value="1"/>
</dbReference>
<evidence type="ECO:0000256" key="4">
    <source>
        <dbReference type="ARBA" id="ARBA00022540"/>
    </source>
</evidence>
<dbReference type="EMBL" id="JAAABM010000001">
    <property type="protein sequence ID" value="KAF7681601.1"/>
    <property type="molecule type" value="Genomic_DNA"/>
</dbReference>
<evidence type="ECO:0000313" key="18">
    <source>
        <dbReference type="EMBL" id="KAF7681601.1"/>
    </source>
</evidence>
<evidence type="ECO:0000256" key="11">
    <source>
        <dbReference type="ARBA" id="ARBA00023033"/>
    </source>
</evidence>
<evidence type="ECO:0000256" key="7">
    <source>
        <dbReference type="ARBA" id="ARBA00022741"/>
    </source>
</evidence>
<dbReference type="FunFam" id="3.40.50.10050:FF:000001">
    <property type="entry name" value="Translation initiation factor IF-2"/>
    <property type="match status" value="1"/>
</dbReference>
<keyword evidence="10 14" id="KW-0408">Iron</keyword>
<feature type="compositionally biased region" description="Basic and acidic residues" evidence="16">
    <location>
        <begin position="804"/>
        <end position="816"/>
    </location>
</feature>
<dbReference type="PROSITE" id="PS00086">
    <property type="entry name" value="CYTOCHROME_P450"/>
    <property type="match status" value="1"/>
</dbReference>
<sequence length="1554" mass="172995">MHNTILLAAWAGVSYVLYKIISSIIISRRHAAAARQLGCLPAHPKKQSPLDPLGVQNIAEILVADKQARLPQYLKERVDDASDREGRVISTFHQNMMGAESFFTVEPKNIQALLATQFKDFGLGERRNGNFFPLLGHGIFSSDGEKWAHSRSLLRPQFARDQVSDLDLEEEHVQNMMRVIRTNSDGWTDVTDLKPLFFRLTIDSATEFLFGESVDSQLAALPDYKSSKPPMAVNEQDFANSFDKAQGTIATAGRLQEAYWLVYNKEFKEHCRRCHAFIDHFVQLALSKDKRTTQEKSHGKQKYVFLDALAESTRDPIELREQSISILLAGRDTTASLLSYVFMVLSQHEDVFKNLRNIILESFGTYSNPQEITFEGLKSCNYLQWVLNETLRLYPVVPIDGRRALKDTTLPVGGGPDGTGRIYVKKDTPVDYSVYIMHRRKDLWGADADEFKPERWNGRKSGWEYLPFNGGPRICIGQQFALTEAGYTIVRLVQRFEAIEGVGNTWEPTEKGGQTFDALQQSSEPLRTTSPNMRRARGLRVSSTRDICIFCATRQLAVSNTLATSSSATQRRELNSSSRTPQSAEGIIYKDANERNEPMSQAQRMRQALAASAPHAPPPQQHGGHMSPAERMRASLATQTPTYAQSHMSRQNQPERRAMNRGGVFDGPARNQNRDRFGPGARRNTVNDRGNDYRPPPQNRYSVNMDSRPPVHTPAFNSGHLRRRNDPQPGRAPFGADDRRPPQVSRPPPQSKMLDQDEISRLLGDASTKRKPYQPLARDVNAQRTCFHCGSKEHLSNACPTKPTLRERPPQARSEQKTTTYTPPHRYQESISDAAEAWVQKSKGKLEIERSARVQIEEDSRRRNDMESERRRSRFAFDEAGGVKNRYEEPQRRQGGNKGRNRRIQRDEEEDEDGPQVSKQERKRLRAEAKKAAQIAKNEPTPISLPEYISVANLAGALRLKVEDFVQKLEELGFEDVQNDHILNAEHAGLIAQEYNFEPIFQSQEDDGDLYPAPPLEPEAYAELPARPPVVTIMGHVDHGKTTILDYMRSTSVAATEFGGITQHIGAFSVPLANGKKITFLDTPGHSAFETMRARGANVTDIVVLVVAADDSVMPQTVEAIKHAQAANVPMIVAINKIDKAQADIDAVKLDLGRHGIEIEDFGGDIQAVCVSGKTGQGIPDLEEAISTLSEMLDHRADPAAAVEGWVLEGATKKSGRVATVLVRSGTLRQGTLLVAGTTWTRVRTLRNEAGAVVKEVGPGMAVEIDGWRDQPVAGDEVLQAEDEQHASSVTELRSEKVDREQMARDMEAINEARRAEAERREAEEAAAKAIKNGEEAVVAEKKEAGPEVVSFIIKGDVSGSVEAVIDSVSALGNAEVSTRILRHGVGAPSEFDVSHAADAKGHIINFNTTIPNHVAKLAEEKGVRILDSNIIYRVVENVKDVLSEKLPPKVTQKVTGEVEIAAVFEISLGGKKKLKVAGSKVRNGIVDRGTKARVLRGETVVHDGVIESLKNQKKDVEHMRKDTECGIGFEGWEDFKVGDRIQCYEEKFEKRNL</sequence>
<feature type="compositionally biased region" description="Polar residues" evidence="16">
    <location>
        <begin position="640"/>
        <end position="652"/>
    </location>
</feature>
<evidence type="ECO:0000256" key="12">
    <source>
        <dbReference type="ARBA" id="ARBA00023134"/>
    </source>
</evidence>
<dbReference type="SUPFAM" id="SSF50447">
    <property type="entry name" value="Translation proteins"/>
    <property type="match status" value="2"/>
</dbReference>
<dbReference type="InterPro" id="IPR001128">
    <property type="entry name" value="Cyt_P450"/>
</dbReference>
<keyword evidence="11" id="KW-0503">Monooxygenase</keyword>
<comment type="function">
    <text evidence="13">One of the essential components for the initiation of protein synthesis. Protects formylmethionyl-tRNA from spontaneous hydrolysis and promotes its binding to the 30S ribosomal subunits. Also involved in the hydrolysis of GTP during the formation of the 70S ribosomal complex.</text>
</comment>
<dbReference type="HAMAP" id="MF_00100_B">
    <property type="entry name" value="IF_2_B"/>
    <property type="match status" value="1"/>
</dbReference>
<dbReference type="Pfam" id="PF22042">
    <property type="entry name" value="EF-G_D2"/>
    <property type="match status" value="1"/>
</dbReference>
<dbReference type="InterPro" id="IPR000795">
    <property type="entry name" value="T_Tr_GTP-bd_dom"/>
</dbReference>
<dbReference type="GO" id="GO:0003924">
    <property type="term" value="F:GTPase activity"/>
    <property type="evidence" value="ECO:0007669"/>
    <property type="project" value="InterPro"/>
</dbReference>
<evidence type="ECO:0000256" key="13">
    <source>
        <dbReference type="ARBA" id="ARBA00025162"/>
    </source>
</evidence>
<dbReference type="GeneID" id="62198802"/>
<dbReference type="SUPFAM" id="SSF48264">
    <property type="entry name" value="Cytochrome P450"/>
    <property type="match status" value="1"/>
</dbReference>
<evidence type="ECO:0000256" key="1">
    <source>
        <dbReference type="ARBA" id="ARBA00001971"/>
    </source>
</evidence>
<reference evidence="18" key="1">
    <citation type="submission" date="2020-01" db="EMBL/GenBank/DDBJ databases">
        <authorList>
            <person name="Feng Z.H.Z."/>
        </authorList>
    </citation>
    <scope>NUCLEOTIDE SEQUENCE</scope>
    <source>
        <strain evidence="18">CBS107.38</strain>
    </source>
</reference>
<comment type="similarity">
    <text evidence="3">Belongs to the cytochrome P450 family.</text>
</comment>
<evidence type="ECO:0000256" key="15">
    <source>
        <dbReference type="SAM" id="Coils"/>
    </source>
</evidence>
<dbReference type="InterPro" id="IPR017972">
    <property type="entry name" value="Cyt_P450_CS"/>
</dbReference>
<organism evidence="18 19">
    <name type="scientific">Alternaria burnsii</name>
    <dbReference type="NCBI Taxonomy" id="1187904"/>
    <lineage>
        <taxon>Eukaryota</taxon>
        <taxon>Fungi</taxon>
        <taxon>Dikarya</taxon>
        <taxon>Ascomycota</taxon>
        <taxon>Pezizomycotina</taxon>
        <taxon>Dothideomycetes</taxon>
        <taxon>Pleosporomycetidae</taxon>
        <taxon>Pleosporales</taxon>
        <taxon>Pleosporineae</taxon>
        <taxon>Pleosporaceae</taxon>
        <taxon>Alternaria</taxon>
        <taxon>Alternaria sect. Alternaria</taxon>
    </lineage>
</organism>
<keyword evidence="6 14" id="KW-0479">Metal-binding</keyword>
<dbReference type="Pfam" id="PF04760">
    <property type="entry name" value="IF2_N"/>
    <property type="match status" value="1"/>
</dbReference>
<dbReference type="Gene3D" id="1.10.630.10">
    <property type="entry name" value="Cytochrome P450"/>
    <property type="match status" value="1"/>
</dbReference>
<evidence type="ECO:0000256" key="5">
    <source>
        <dbReference type="ARBA" id="ARBA00022617"/>
    </source>
</evidence>
<dbReference type="PROSITE" id="PS51722">
    <property type="entry name" value="G_TR_2"/>
    <property type="match status" value="1"/>
</dbReference>
<feature type="region of interest" description="Disordered" evidence="16">
    <location>
        <begin position="640"/>
        <end position="756"/>
    </location>
</feature>
<name>A0A8H7BGB7_9PLEO</name>
<feature type="region of interest" description="Disordered" evidence="16">
    <location>
        <begin position="792"/>
        <end position="829"/>
    </location>
</feature>
<keyword evidence="5 14" id="KW-0349">Heme</keyword>
<dbReference type="Gene3D" id="3.40.50.10050">
    <property type="entry name" value="Translation initiation factor IF- 2, domain 3"/>
    <property type="match status" value="1"/>
</dbReference>
<dbReference type="CDD" id="cd03692">
    <property type="entry name" value="mtIF2_IVc"/>
    <property type="match status" value="1"/>
</dbReference>
<evidence type="ECO:0000256" key="3">
    <source>
        <dbReference type="ARBA" id="ARBA00010617"/>
    </source>
</evidence>
<dbReference type="GO" id="GO:0005506">
    <property type="term" value="F:iron ion binding"/>
    <property type="evidence" value="ECO:0007669"/>
    <property type="project" value="InterPro"/>
</dbReference>
<dbReference type="Pfam" id="PF00067">
    <property type="entry name" value="p450"/>
    <property type="match status" value="1"/>
</dbReference>
<dbReference type="Proteomes" id="UP000596902">
    <property type="component" value="Unassembled WGS sequence"/>
</dbReference>
<evidence type="ECO:0000256" key="9">
    <source>
        <dbReference type="ARBA" id="ARBA00023002"/>
    </source>
</evidence>
<proteinExistence type="inferred from homology"/>
<feature type="compositionally biased region" description="Basic and acidic residues" evidence="16">
    <location>
        <begin position="855"/>
        <end position="870"/>
    </location>
</feature>
<feature type="region of interest" description="Disordered" evidence="16">
    <location>
        <begin position="562"/>
        <end position="628"/>
    </location>
</feature>
<feature type="coiled-coil region" evidence="15">
    <location>
        <begin position="1306"/>
        <end position="1333"/>
    </location>
</feature>
<dbReference type="InterPro" id="IPR006847">
    <property type="entry name" value="IF2_N"/>
</dbReference>
<dbReference type="SUPFAM" id="SSF52156">
    <property type="entry name" value="Initiation factor IF2/eIF5b, domain 3"/>
    <property type="match status" value="1"/>
</dbReference>
<keyword evidence="12" id="KW-0342">GTP-binding</keyword>
<dbReference type="CDD" id="cd11063">
    <property type="entry name" value="CYP52"/>
    <property type="match status" value="1"/>
</dbReference>
<feature type="region of interest" description="Disordered" evidence="16">
    <location>
        <begin position="855"/>
        <end position="935"/>
    </location>
</feature>
<dbReference type="GO" id="GO:0005525">
    <property type="term" value="F:GTP binding"/>
    <property type="evidence" value="ECO:0007669"/>
    <property type="project" value="UniProtKB-KW"/>
</dbReference>
<evidence type="ECO:0000256" key="14">
    <source>
        <dbReference type="PIRSR" id="PIRSR602402-1"/>
    </source>
</evidence>
<evidence type="ECO:0000259" key="17">
    <source>
        <dbReference type="PROSITE" id="PS51722"/>
    </source>
</evidence>
<dbReference type="InterPro" id="IPR036396">
    <property type="entry name" value="Cyt_P450_sf"/>
</dbReference>
<gene>
    <name evidence="18" type="ORF">GT037_000577</name>
</gene>
<comment type="caution">
    <text evidence="18">The sequence shown here is derived from an EMBL/GenBank/DDBJ whole genome shotgun (WGS) entry which is preliminary data.</text>
</comment>
<dbReference type="Gene3D" id="3.40.50.300">
    <property type="entry name" value="P-loop containing nucleotide triphosphate hydrolases"/>
    <property type="match status" value="1"/>
</dbReference>
<dbReference type="Gene3D" id="2.40.30.10">
    <property type="entry name" value="Translation factors"/>
    <property type="match status" value="2"/>
</dbReference>
<feature type="binding site" description="axial binding residue" evidence="14">
    <location>
        <position position="475"/>
    </location>
    <ligand>
        <name>heme</name>
        <dbReference type="ChEBI" id="CHEBI:30413"/>
    </ligand>
    <ligandPart>
        <name>Fe</name>
        <dbReference type="ChEBI" id="CHEBI:18248"/>
    </ligandPart>
</feature>
<keyword evidence="4 18" id="KW-0396">Initiation factor</keyword>
<dbReference type="RefSeq" id="XP_038791480.1">
    <property type="nucleotide sequence ID" value="XM_038925624.1"/>
</dbReference>
<dbReference type="PROSITE" id="PS01176">
    <property type="entry name" value="IF2"/>
    <property type="match status" value="1"/>
</dbReference>
<dbReference type="InterPro" id="IPR005225">
    <property type="entry name" value="Small_GTP-bd"/>
</dbReference>
<dbReference type="InterPro" id="IPR002402">
    <property type="entry name" value="Cyt_P450_E_grp-II"/>
</dbReference>
<keyword evidence="19" id="KW-1185">Reference proteome</keyword>
<protein>
    <submittedName>
        <fullName evidence="18">Translation initiation factor if-2</fullName>
    </submittedName>
</protein>
<dbReference type="FunFam" id="3.40.50.300:FF:000019">
    <property type="entry name" value="Translation initiation factor IF-2"/>
    <property type="match status" value="1"/>
</dbReference>
<dbReference type="CDD" id="cd01887">
    <property type="entry name" value="IF2_eIF5B"/>
    <property type="match status" value="1"/>
</dbReference>
<dbReference type="SUPFAM" id="SSF52540">
    <property type="entry name" value="P-loop containing nucleoside triphosphate hydrolases"/>
    <property type="match status" value="1"/>
</dbReference>
<dbReference type="Pfam" id="PF11987">
    <property type="entry name" value="IF-2"/>
    <property type="match status" value="1"/>
</dbReference>
<dbReference type="GO" id="GO:0016712">
    <property type="term" value="F:oxidoreductase activity, acting on paired donors, with incorporation or reduction of molecular oxygen, reduced flavin or flavoprotein as one donor, and incorporation of one atom of oxygen"/>
    <property type="evidence" value="ECO:0007669"/>
    <property type="project" value="InterPro"/>
</dbReference>
<dbReference type="GO" id="GO:0003743">
    <property type="term" value="F:translation initiation factor activity"/>
    <property type="evidence" value="ECO:0007669"/>
    <property type="project" value="UniProtKB-KW"/>
</dbReference>
<dbReference type="InterPro" id="IPR009000">
    <property type="entry name" value="Transl_B-barrel_sf"/>
</dbReference>
<dbReference type="Pfam" id="PF00009">
    <property type="entry name" value="GTP_EFTU"/>
    <property type="match status" value="1"/>
</dbReference>
<evidence type="ECO:0000256" key="10">
    <source>
        <dbReference type="ARBA" id="ARBA00023004"/>
    </source>
</evidence>
<dbReference type="InterPro" id="IPR053905">
    <property type="entry name" value="EF-G-like_DII"/>
</dbReference>
<dbReference type="PRINTS" id="PR00464">
    <property type="entry name" value="EP450II"/>
</dbReference>
<feature type="compositionally biased region" description="Polar residues" evidence="16">
    <location>
        <begin position="562"/>
        <end position="583"/>
    </location>
</feature>
<reference evidence="18" key="2">
    <citation type="submission" date="2020-08" db="EMBL/GenBank/DDBJ databases">
        <title>Draft Genome Sequence of Cumin Blight Pathogen Alternaria burnsii.</title>
        <authorList>
            <person name="Feng Z."/>
        </authorList>
    </citation>
    <scope>NUCLEOTIDE SEQUENCE</scope>
    <source>
        <strain evidence="18">CBS107.38</strain>
    </source>
</reference>
<keyword evidence="8" id="KW-0648">Protein biosynthesis</keyword>
<evidence type="ECO:0000256" key="8">
    <source>
        <dbReference type="ARBA" id="ARBA00022917"/>
    </source>
</evidence>